<dbReference type="InterPro" id="IPR024171">
    <property type="entry name" value="SRK-like_kinase"/>
</dbReference>
<dbReference type="InterPro" id="IPR036426">
    <property type="entry name" value="Bulb-type_lectin_dom_sf"/>
</dbReference>
<dbReference type="InterPro" id="IPR000719">
    <property type="entry name" value="Prot_kinase_dom"/>
</dbReference>
<evidence type="ECO:0000256" key="14">
    <source>
        <dbReference type="ARBA" id="ARBA00023180"/>
    </source>
</evidence>
<evidence type="ECO:0000256" key="12">
    <source>
        <dbReference type="ARBA" id="ARBA00023157"/>
    </source>
</evidence>
<reference evidence="25" key="1">
    <citation type="submission" date="2018-04" db="EMBL/GenBank/DDBJ databases">
        <title>WGS assembly of Panicum hallii.</title>
        <authorList>
            <person name="Lovell J."/>
            <person name="Jenkins J."/>
            <person name="Lowry D."/>
            <person name="Mamidi S."/>
            <person name="Sreedasyam A."/>
            <person name="Weng X."/>
            <person name="Barry K."/>
            <person name="Bonette J."/>
            <person name="Campitelli B."/>
            <person name="Daum C."/>
            <person name="Gordon S."/>
            <person name="Gould B."/>
            <person name="Lipzen A."/>
            <person name="Macqueen A."/>
            <person name="Palacio-Mejia J."/>
            <person name="Plott C."/>
            <person name="Shakirov E."/>
            <person name="Shu S."/>
            <person name="Yoshinaga Y."/>
            <person name="Zane M."/>
            <person name="Rokhsar D."/>
            <person name="Grimwood J."/>
            <person name="Schmutz J."/>
            <person name="Juenger T."/>
        </authorList>
    </citation>
    <scope>NUCLEOTIDE SEQUENCE [LARGE SCALE GENOMIC DNA]</scope>
    <source>
        <strain evidence="25">FIL2</strain>
    </source>
</reference>
<sequence length="857" mass="95863">MAVILNAYPPCPRTTYERRIEKCSLDIRELEKQPPSSALPSVQTSAMATFLTILPLLLSLHPLLSSAAPRDTLLLGSSLSVDKDQTDILRSRDGTFTCGFYSIYTNAFTFSIWYTHSSKTVVWTANRGRPVHARGAAVTLKKGRALVLTDYDGAVVWQAEGDNSAGVQYAQLLDTGNLVMKNSSSIVWQSFDSPTDTLLPTQRITAATKLVSTTGLHVPGHNIFHFTDSSILSLLYDDAEVHEIYWPDPDNGEYQNNRNRYNNTRFGGLDDIGNFFSSDFANQQALVASDQGLGIKRRLTLDPDGNLRLYSLNSSNGGWSVSWIAMSQPCNIHGFCGPNGICHYLPAPTCFCPPGYVMSNPGNWSQGCSPQVDINCTVDQVQPVQFVPLPGTDYWGSDQLHRDQVSLEACKNICRSDCTCKGFLYQQGTGSCYPKSSLFNGKAYTPPDKSYRTMYLKLPMSVNISGISVPRIDLLVSREYHPDCRQMSNKMPVEPFPEIHKTSQGEAKWLYFYGFAGAIFVLEVFFIASVWYFVLRRELGVSEIQAVEEGYKVMASNFRRYSYKELVKATRNFKDELGRGGSGIVYKGILDDSRGVAIKMLENVRQCEEEFQAELSIIGRINHMNLVRIWGFCSESSHRMLVTEYIENGSLANILFKGNILLEWRQRFNIALGVAKGLAYLHHECLEWVIHCDVKPENILLDQNLEPKIADFGLAKLLNRGGTDQNVSRVRGTIGYIAPEWISSLKITAKVDVYSYGVLLLELLLGKRVLDLAVGADEEVHRVLRKLVGTLADMLDREEPSSIAEVVDCRLNGQFNYTQVRTLIRLSVSCLDEDRNKRPTMESIVQMLLLADENLAA</sequence>
<dbReference type="PROSITE" id="PS50948">
    <property type="entry name" value="PAN"/>
    <property type="match status" value="1"/>
</dbReference>
<keyword evidence="9 17" id="KW-0067">ATP-binding</keyword>
<evidence type="ECO:0000256" key="8">
    <source>
        <dbReference type="ARBA" id="ARBA00022777"/>
    </source>
</evidence>
<dbReference type="Pfam" id="PF00024">
    <property type="entry name" value="PAN_1"/>
    <property type="match status" value="1"/>
</dbReference>
<evidence type="ECO:0000256" key="19">
    <source>
        <dbReference type="PROSITE-ProRule" id="PRU10141"/>
    </source>
</evidence>
<feature type="domain" description="EGF-like" evidence="22">
    <location>
        <begin position="326"/>
        <end position="362"/>
    </location>
</feature>
<evidence type="ECO:0000259" key="22">
    <source>
        <dbReference type="PROSITE" id="PS50026"/>
    </source>
</evidence>
<dbReference type="CDD" id="cd14066">
    <property type="entry name" value="STKc_IRAK"/>
    <property type="match status" value="1"/>
</dbReference>
<keyword evidence="12" id="KW-1015">Disulfide bond</keyword>
<dbReference type="SMART" id="SM00220">
    <property type="entry name" value="S_TKc"/>
    <property type="match status" value="1"/>
</dbReference>
<dbReference type="PIRSF" id="PIRSF000641">
    <property type="entry name" value="SRK"/>
    <property type="match status" value="1"/>
</dbReference>
<dbReference type="InterPro" id="IPR003609">
    <property type="entry name" value="Pan_app"/>
</dbReference>
<keyword evidence="3 18" id="KW-0245">EGF-like domain</keyword>
<keyword evidence="7 17" id="KW-0547">Nucleotide-binding</keyword>
<evidence type="ECO:0000256" key="6">
    <source>
        <dbReference type="ARBA" id="ARBA00022729"/>
    </source>
</evidence>
<dbReference type="AlphaFoldDB" id="A0A2S3IQM7"/>
<evidence type="ECO:0000256" key="17">
    <source>
        <dbReference type="PIRNR" id="PIRNR000641"/>
    </source>
</evidence>
<dbReference type="GO" id="GO:0005524">
    <property type="term" value="F:ATP binding"/>
    <property type="evidence" value="ECO:0007669"/>
    <property type="project" value="UniProtKB-UniRule"/>
</dbReference>
<dbReference type="PROSITE" id="PS00108">
    <property type="entry name" value="PROTEIN_KINASE_ST"/>
    <property type="match status" value="1"/>
</dbReference>
<dbReference type="EC" id="2.7.11.1" evidence="17"/>
<dbReference type="Pfam" id="PF01453">
    <property type="entry name" value="B_lectin"/>
    <property type="match status" value="1"/>
</dbReference>
<dbReference type="GO" id="GO:0004674">
    <property type="term" value="F:protein serine/threonine kinase activity"/>
    <property type="evidence" value="ECO:0007669"/>
    <property type="project" value="UniProtKB-KW"/>
</dbReference>
<name>A0A2S3IQM7_9POAL</name>
<feature type="binding site" evidence="19">
    <location>
        <position position="599"/>
    </location>
    <ligand>
        <name>ATP</name>
        <dbReference type="ChEBI" id="CHEBI:30616"/>
    </ligand>
</feature>
<evidence type="ECO:0000259" key="23">
    <source>
        <dbReference type="PROSITE" id="PS50927"/>
    </source>
</evidence>
<comment type="catalytic activity">
    <reaction evidence="15 17">
        <text>L-threonyl-[protein] + ATP = O-phospho-L-threonyl-[protein] + ADP + H(+)</text>
        <dbReference type="Rhea" id="RHEA:46608"/>
        <dbReference type="Rhea" id="RHEA-COMP:11060"/>
        <dbReference type="Rhea" id="RHEA-COMP:11605"/>
        <dbReference type="ChEBI" id="CHEBI:15378"/>
        <dbReference type="ChEBI" id="CHEBI:30013"/>
        <dbReference type="ChEBI" id="CHEBI:30616"/>
        <dbReference type="ChEBI" id="CHEBI:61977"/>
        <dbReference type="ChEBI" id="CHEBI:456216"/>
        <dbReference type="EC" id="2.7.11.1"/>
    </reaction>
</comment>
<proteinExistence type="inferred from homology"/>
<dbReference type="Pfam" id="PF00954">
    <property type="entry name" value="S_locus_glycop"/>
    <property type="match status" value="1"/>
</dbReference>
<keyword evidence="2 17" id="KW-0723">Serine/threonine-protein kinase</keyword>
<dbReference type="InterPro" id="IPR011009">
    <property type="entry name" value="Kinase-like_dom_sf"/>
</dbReference>
<dbReference type="PROSITE" id="PS50011">
    <property type="entry name" value="PROTEIN_KINASE_DOM"/>
    <property type="match status" value="1"/>
</dbReference>
<organism evidence="25">
    <name type="scientific">Panicum hallii</name>
    <dbReference type="NCBI Taxonomy" id="206008"/>
    <lineage>
        <taxon>Eukaryota</taxon>
        <taxon>Viridiplantae</taxon>
        <taxon>Streptophyta</taxon>
        <taxon>Embryophyta</taxon>
        <taxon>Tracheophyta</taxon>
        <taxon>Spermatophyta</taxon>
        <taxon>Magnoliopsida</taxon>
        <taxon>Liliopsida</taxon>
        <taxon>Poales</taxon>
        <taxon>Poaceae</taxon>
        <taxon>PACMAD clade</taxon>
        <taxon>Panicoideae</taxon>
        <taxon>Panicodae</taxon>
        <taxon>Paniceae</taxon>
        <taxon>Panicinae</taxon>
        <taxon>Panicum</taxon>
        <taxon>Panicum sect. Panicum</taxon>
    </lineage>
</organism>
<gene>
    <name evidence="25" type="ORF">PAHAL_9G427500</name>
</gene>
<accession>A0A2S3IQM7</accession>
<dbReference type="InterPro" id="IPR008271">
    <property type="entry name" value="Ser/Thr_kinase_AS"/>
</dbReference>
<dbReference type="GO" id="GO:0051707">
    <property type="term" value="P:response to other organism"/>
    <property type="evidence" value="ECO:0007669"/>
    <property type="project" value="UniProtKB-ARBA"/>
</dbReference>
<dbReference type="PANTHER" id="PTHR47974:SF4">
    <property type="entry name" value="RECEPTOR-LIKE SERINE_THREONINE-PROTEIN KINASE"/>
    <property type="match status" value="1"/>
</dbReference>
<dbReference type="FunFam" id="1.10.510.10:FF:000302">
    <property type="entry name" value="Serine/threonine-protein kinase"/>
    <property type="match status" value="1"/>
</dbReference>
<dbReference type="InterPro" id="IPR000742">
    <property type="entry name" value="EGF"/>
</dbReference>
<keyword evidence="14" id="KW-0325">Glycoprotein</keyword>
<evidence type="ECO:0000256" key="20">
    <source>
        <dbReference type="SAM" id="Phobius"/>
    </source>
</evidence>
<dbReference type="EMBL" id="CM008054">
    <property type="protein sequence ID" value="PAN49667.2"/>
    <property type="molecule type" value="Genomic_DNA"/>
</dbReference>
<evidence type="ECO:0000313" key="25">
    <source>
        <dbReference type="EMBL" id="PAN49667.2"/>
    </source>
</evidence>
<evidence type="ECO:0000256" key="2">
    <source>
        <dbReference type="ARBA" id="ARBA00022527"/>
    </source>
</evidence>
<dbReference type="Proteomes" id="UP000243499">
    <property type="component" value="Chromosome 9"/>
</dbReference>
<evidence type="ECO:0000256" key="18">
    <source>
        <dbReference type="PROSITE-ProRule" id="PRU00076"/>
    </source>
</evidence>
<evidence type="ECO:0000256" key="5">
    <source>
        <dbReference type="ARBA" id="ARBA00022692"/>
    </source>
</evidence>
<dbReference type="SUPFAM" id="SSF56112">
    <property type="entry name" value="Protein kinase-like (PK-like)"/>
    <property type="match status" value="1"/>
</dbReference>
<dbReference type="SUPFAM" id="SSF51110">
    <property type="entry name" value="alpha-D-mannose-specific plant lectins"/>
    <property type="match status" value="1"/>
</dbReference>
<dbReference type="InterPro" id="IPR000858">
    <property type="entry name" value="S_locus_glycoprot_dom"/>
</dbReference>
<evidence type="ECO:0000256" key="4">
    <source>
        <dbReference type="ARBA" id="ARBA00022679"/>
    </source>
</evidence>
<dbReference type="Gene3D" id="1.10.510.10">
    <property type="entry name" value="Transferase(Phosphotransferase) domain 1"/>
    <property type="match status" value="1"/>
</dbReference>
<keyword evidence="8 17" id="KW-0418">Kinase</keyword>
<keyword evidence="5 20" id="KW-0812">Transmembrane</keyword>
<evidence type="ECO:0000256" key="15">
    <source>
        <dbReference type="ARBA" id="ARBA00047899"/>
    </source>
</evidence>
<keyword evidence="4 17" id="KW-0808">Transferase</keyword>
<dbReference type="SMART" id="SM00108">
    <property type="entry name" value="B_lectin"/>
    <property type="match status" value="1"/>
</dbReference>
<evidence type="ECO:0000256" key="9">
    <source>
        <dbReference type="ARBA" id="ARBA00022840"/>
    </source>
</evidence>
<dbReference type="Gene3D" id="3.30.200.20">
    <property type="entry name" value="Phosphorylase Kinase, domain 1"/>
    <property type="match status" value="1"/>
</dbReference>
<dbReference type="Pfam" id="PF00069">
    <property type="entry name" value="Pkinase"/>
    <property type="match status" value="1"/>
</dbReference>
<evidence type="ECO:0000256" key="10">
    <source>
        <dbReference type="ARBA" id="ARBA00022989"/>
    </source>
</evidence>
<dbReference type="GO" id="GO:0016020">
    <property type="term" value="C:membrane"/>
    <property type="evidence" value="ECO:0007669"/>
    <property type="project" value="UniProtKB-SubCell"/>
</dbReference>
<evidence type="ECO:0000256" key="13">
    <source>
        <dbReference type="ARBA" id="ARBA00023170"/>
    </source>
</evidence>
<evidence type="ECO:0000256" key="3">
    <source>
        <dbReference type="ARBA" id="ARBA00022536"/>
    </source>
</evidence>
<keyword evidence="13" id="KW-0675">Receptor</keyword>
<dbReference type="GO" id="GO:0106310">
    <property type="term" value="F:protein serine kinase activity"/>
    <property type="evidence" value="ECO:0007669"/>
    <property type="project" value="RHEA"/>
</dbReference>
<evidence type="ECO:0000256" key="7">
    <source>
        <dbReference type="ARBA" id="ARBA00022741"/>
    </source>
</evidence>
<dbReference type="InterPro" id="IPR001480">
    <property type="entry name" value="Bulb-type_lectin_dom"/>
</dbReference>
<dbReference type="PROSITE" id="PS50026">
    <property type="entry name" value="EGF_3"/>
    <property type="match status" value="1"/>
</dbReference>
<dbReference type="Gene3D" id="2.90.10.10">
    <property type="entry name" value="Bulb-type lectin domain"/>
    <property type="match status" value="1"/>
</dbReference>
<dbReference type="Gramene" id="PAN49667">
    <property type="protein sequence ID" value="PAN49667"/>
    <property type="gene ID" value="PAHAL_9G427500"/>
</dbReference>
<dbReference type="GO" id="GO:0048544">
    <property type="term" value="P:recognition of pollen"/>
    <property type="evidence" value="ECO:0007669"/>
    <property type="project" value="InterPro"/>
</dbReference>
<dbReference type="CDD" id="cd01098">
    <property type="entry name" value="PAN_AP_plant"/>
    <property type="match status" value="1"/>
</dbReference>
<feature type="domain" description="Protein kinase" evidence="21">
    <location>
        <begin position="571"/>
        <end position="850"/>
    </location>
</feature>
<dbReference type="CDD" id="cd00028">
    <property type="entry name" value="B_lectin"/>
    <property type="match status" value="1"/>
</dbReference>
<dbReference type="PROSITE" id="PS00107">
    <property type="entry name" value="PROTEIN_KINASE_ATP"/>
    <property type="match status" value="1"/>
</dbReference>
<feature type="transmembrane region" description="Helical" evidence="20">
    <location>
        <begin position="510"/>
        <end position="534"/>
    </location>
</feature>
<dbReference type="InterPro" id="IPR017441">
    <property type="entry name" value="Protein_kinase_ATP_BS"/>
</dbReference>
<dbReference type="PROSITE" id="PS50927">
    <property type="entry name" value="BULB_LECTIN"/>
    <property type="match status" value="1"/>
</dbReference>
<comment type="catalytic activity">
    <reaction evidence="16 17">
        <text>L-seryl-[protein] + ATP = O-phospho-L-seryl-[protein] + ADP + H(+)</text>
        <dbReference type="Rhea" id="RHEA:17989"/>
        <dbReference type="Rhea" id="RHEA-COMP:9863"/>
        <dbReference type="Rhea" id="RHEA-COMP:11604"/>
        <dbReference type="ChEBI" id="CHEBI:15378"/>
        <dbReference type="ChEBI" id="CHEBI:29999"/>
        <dbReference type="ChEBI" id="CHEBI:30616"/>
        <dbReference type="ChEBI" id="CHEBI:83421"/>
        <dbReference type="ChEBI" id="CHEBI:456216"/>
        <dbReference type="EC" id="2.7.11.1"/>
    </reaction>
</comment>
<keyword evidence="11 20" id="KW-0472">Membrane</keyword>
<protein>
    <recommendedName>
        <fullName evidence="17">Receptor-like serine/threonine-protein kinase</fullName>
        <ecNumber evidence="17">2.7.11.1</ecNumber>
    </recommendedName>
</protein>
<feature type="domain" description="Apple" evidence="24">
    <location>
        <begin position="376"/>
        <end position="458"/>
    </location>
</feature>
<dbReference type="SMART" id="SM00473">
    <property type="entry name" value="PAN_AP"/>
    <property type="match status" value="1"/>
</dbReference>
<feature type="domain" description="Bulb-type lectin" evidence="23">
    <location>
        <begin position="64"/>
        <end position="193"/>
    </location>
</feature>
<evidence type="ECO:0000259" key="21">
    <source>
        <dbReference type="PROSITE" id="PS50011"/>
    </source>
</evidence>
<evidence type="ECO:0000256" key="16">
    <source>
        <dbReference type="ARBA" id="ARBA00048679"/>
    </source>
</evidence>
<comment type="similarity">
    <text evidence="17">Belongs to the protein kinase superfamily. Ser/Thr protein kinase family.</text>
</comment>
<comment type="subcellular location">
    <subcellularLocation>
        <location evidence="1">Membrane</location>
        <topology evidence="1">Single-pass type I membrane protein</topology>
    </subcellularLocation>
</comment>
<dbReference type="PANTHER" id="PTHR47974">
    <property type="entry name" value="OS07G0415500 PROTEIN"/>
    <property type="match status" value="1"/>
</dbReference>
<dbReference type="FunFam" id="3.30.200.20:FF:000059">
    <property type="entry name" value="S-receptor-like serine/threonine-protein kinase"/>
    <property type="match status" value="1"/>
</dbReference>
<evidence type="ECO:0000256" key="1">
    <source>
        <dbReference type="ARBA" id="ARBA00004479"/>
    </source>
</evidence>
<comment type="caution">
    <text evidence="18">Lacks conserved residue(s) required for the propagation of feature annotation.</text>
</comment>
<keyword evidence="10 20" id="KW-1133">Transmembrane helix</keyword>
<dbReference type="CDD" id="cd00053">
    <property type="entry name" value="EGF"/>
    <property type="match status" value="1"/>
</dbReference>
<evidence type="ECO:0000259" key="24">
    <source>
        <dbReference type="PROSITE" id="PS50948"/>
    </source>
</evidence>
<keyword evidence="6" id="KW-0732">Signal</keyword>
<evidence type="ECO:0000256" key="11">
    <source>
        <dbReference type="ARBA" id="ARBA00023136"/>
    </source>
</evidence>